<keyword evidence="3" id="KW-1185">Reference proteome</keyword>
<protein>
    <submittedName>
        <fullName evidence="2">Uncharacterized protein</fullName>
    </submittedName>
</protein>
<feature type="chain" id="PRO_5046543983" evidence="1">
    <location>
        <begin position="21"/>
        <end position="151"/>
    </location>
</feature>
<accession>A0ABS5E8C6</accession>
<feature type="signal peptide" evidence="1">
    <location>
        <begin position="1"/>
        <end position="20"/>
    </location>
</feature>
<dbReference type="EMBL" id="JAGRQH010000005">
    <property type="protein sequence ID" value="MBR0560134.1"/>
    <property type="molecule type" value="Genomic_DNA"/>
</dbReference>
<evidence type="ECO:0000313" key="3">
    <source>
        <dbReference type="Proteomes" id="UP000677812"/>
    </source>
</evidence>
<proteinExistence type="predicted"/>
<dbReference type="PROSITE" id="PS51257">
    <property type="entry name" value="PROKAR_LIPOPROTEIN"/>
    <property type="match status" value="1"/>
</dbReference>
<organism evidence="2 3">
    <name type="scientific">Neokomagataea anthophila</name>
    <dbReference type="NCBI Taxonomy" id="2826925"/>
    <lineage>
        <taxon>Bacteria</taxon>
        <taxon>Pseudomonadati</taxon>
        <taxon>Pseudomonadota</taxon>
        <taxon>Alphaproteobacteria</taxon>
        <taxon>Acetobacterales</taxon>
        <taxon>Acetobacteraceae</taxon>
        <taxon>Neokomagataea</taxon>
    </lineage>
</organism>
<evidence type="ECO:0000256" key="1">
    <source>
        <dbReference type="SAM" id="SignalP"/>
    </source>
</evidence>
<comment type="caution">
    <text evidence="2">The sequence shown here is derived from an EMBL/GenBank/DDBJ whole genome shotgun (WGS) entry which is preliminary data.</text>
</comment>
<keyword evidence="1" id="KW-0732">Signal</keyword>
<name>A0ABS5E8C6_9PROT</name>
<dbReference type="Proteomes" id="UP000677812">
    <property type="component" value="Unassembled WGS sequence"/>
</dbReference>
<gene>
    <name evidence="2" type="ORF">KB213_08725</name>
</gene>
<reference evidence="2 3" key="1">
    <citation type="submission" date="2021-04" db="EMBL/GenBank/DDBJ databases">
        <title>The complete genome sequence of Neokomagataea sp. TBRC 2177.</title>
        <authorList>
            <person name="Charoenyingcharoen P."/>
            <person name="Yukphan P."/>
        </authorList>
    </citation>
    <scope>NUCLEOTIDE SEQUENCE [LARGE SCALE GENOMIC DNA]</scope>
    <source>
        <strain evidence="2 3">TBRC 2177</strain>
    </source>
</reference>
<sequence length="151" mass="16309">MKSRFFYLTIFVLFTTAALGGCQLIDQRTFDSQAGKPPVPYEPPAPAAKNPPAPFLSISDGTAEAEYGPIVEHAAHVALQHKNNVLFIVQALAPPQPTLAAQQALLKRLTQDTLGTVAQHIAKAGAQPLQIELHTLTDPTIQTPVIRVELR</sequence>
<evidence type="ECO:0000313" key="2">
    <source>
        <dbReference type="EMBL" id="MBR0560134.1"/>
    </source>
</evidence>
<dbReference type="RefSeq" id="WP_211682254.1">
    <property type="nucleotide sequence ID" value="NZ_JAGRQH010000005.1"/>
</dbReference>